<dbReference type="GO" id="GO:0008171">
    <property type="term" value="F:O-methyltransferase activity"/>
    <property type="evidence" value="ECO:0007669"/>
    <property type="project" value="InterPro"/>
</dbReference>
<accession>A0AAN8VQI0</accession>
<feature type="domain" description="O-methyltransferase C-terminal" evidence="5">
    <location>
        <begin position="180"/>
        <end position="292"/>
    </location>
</feature>
<evidence type="ECO:0000256" key="2">
    <source>
        <dbReference type="ARBA" id="ARBA00022679"/>
    </source>
</evidence>
<dbReference type="GO" id="GO:0046983">
    <property type="term" value="F:protein dimerization activity"/>
    <property type="evidence" value="ECO:0007669"/>
    <property type="project" value="InterPro"/>
</dbReference>
<evidence type="ECO:0000256" key="4">
    <source>
        <dbReference type="PIRSR" id="PIRSR005739-1"/>
    </source>
</evidence>
<feature type="active site" description="Proton acceptor" evidence="4">
    <location>
        <position position="216"/>
    </location>
</feature>
<dbReference type="GO" id="GO:0032259">
    <property type="term" value="P:methylation"/>
    <property type="evidence" value="ECO:0007669"/>
    <property type="project" value="UniProtKB-KW"/>
</dbReference>
<evidence type="ECO:0000256" key="1">
    <source>
        <dbReference type="ARBA" id="ARBA00022603"/>
    </source>
</evidence>
<gene>
    <name evidence="7" type="ORF">RJ641_031903</name>
</gene>
<evidence type="ECO:0000313" key="7">
    <source>
        <dbReference type="EMBL" id="KAK6938395.1"/>
    </source>
</evidence>
<dbReference type="Pfam" id="PF08100">
    <property type="entry name" value="Dimerisation"/>
    <property type="match status" value="1"/>
</dbReference>
<dbReference type="FunFam" id="1.10.10.10:FF:000357">
    <property type="entry name" value="Caffeic acid 3-O-methyltransferase"/>
    <property type="match status" value="1"/>
</dbReference>
<keyword evidence="2" id="KW-0808">Transferase</keyword>
<evidence type="ECO:0000313" key="8">
    <source>
        <dbReference type="Proteomes" id="UP001370490"/>
    </source>
</evidence>
<organism evidence="7 8">
    <name type="scientific">Dillenia turbinata</name>
    <dbReference type="NCBI Taxonomy" id="194707"/>
    <lineage>
        <taxon>Eukaryota</taxon>
        <taxon>Viridiplantae</taxon>
        <taxon>Streptophyta</taxon>
        <taxon>Embryophyta</taxon>
        <taxon>Tracheophyta</taxon>
        <taxon>Spermatophyta</taxon>
        <taxon>Magnoliopsida</taxon>
        <taxon>eudicotyledons</taxon>
        <taxon>Gunneridae</taxon>
        <taxon>Pentapetalae</taxon>
        <taxon>Dilleniales</taxon>
        <taxon>Dilleniaceae</taxon>
        <taxon>Dillenia</taxon>
    </lineage>
</organism>
<evidence type="ECO:0000259" key="6">
    <source>
        <dbReference type="Pfam" id="PF08100"/>
    </source>
</evidence>
<dbReference type="InterPro" id="IPR016461">
    <property type="entry name" value="COMT-like"/>
</dbReference>
<keyword evidence="3" id="KW-0949">S-adenosyl-L-methionine</keyword>
<dbReference type="AlphaFoldDB" id="A0AAN8VQI0"/>
<keyword evidence="1 7" id="KW-0489">Methyltransferase</keyword>
<reference evidence="7 8" key="1">
    <citation type="submission" date="2023-12" db="EMBL/GenBank/DDBJ databases">
        <title>A high-quality genome assembly for Dillenia turbinata (Dilleniales).</title>
        <authorList>
            <person name="Chanderbali A."/>
        </authorList>
    </citation>
    <scope>NUCLEOTIDE SEQUENCE [LARGE SCALE GENOMIC DNA]</scope>
    <source>
        <strain evidence="7">LSX21</strain>
        <tissue evidence="7">Leaf</tissue>
    </source>
</reference>
<evidence type="ECO:0000256" key="3">
    <source>
        <dbReference type="ARBA" id="ARBA00022691"/>
    </source>
</evidence>
<proteinExistence type="predicted"/>
<sequence length="311" mass="34511">MSVQEEEEVEVGKLAIRLASTVVMPMVLKSALELGVIDIISSAPDAYLSPSEISGRISAKNPDAPVLLDRMLASLASHSILKCKLRTGEDGEPNDDRSGSVAPLFLIFHDKVFMESWYHLNDAVLEGGVPFDRAYGMHAFEYLGTDPRFNRLFNQAMSNHTTLILKKILNIYTGFEGLKPHILADAPSYPGVEHVGGDMFESVPSGDAIFMKWILHDWSDDHCLKLLKNCFKALPNNGKVIIAEFLRPALPDNTVTSNIVHELDLFMLAQCPGGKERTQEEYEALAVKAGFSRVKVICCAYNGWVMEFHKV</sequence>
<feature type="domain" description="O-methyltransferase dimerisation" evidence="6">
    <location>
        <begin position="17"/>
        <end position="89"/>
    </location>
</feature>
<dbReference type="Gene3D" id="3.40.50.150">
    <property type="entry name" value="Vaccinia Virus protein VP39"/>
    <property type="match status" value="2"/>
</dbReference>
<dbReference type="SUPFAM" id="SSF53335">
    <property type="entry name" value="S-adenosyl-L-methionine-dependent methyltransferases"/>
    <property type="match status" value="1"/>
</dbReference>
<name>A0AAN8VQI0_9MAGN</name>
<dbReference type="Pfam" id="PF00891">
    <property type="entry name" value="Methyltransf_2"/>
    <property type="match status" value="2"/>
</dbReference>
<dbReference type="PROSITE" id="PS51683">
    <property type="entry name" value="SAM_OMT_II"/>
    <property type="match status" value="1"/>
</dbReference>
<keyword evidence="8" id="KW-1185">Reference proteome</keyword>
<dbReference type="PIRSF" id="PIRSF005739">
    <property type="entry name" value="O-mtase"/>
    <property type="match status" value="1"/>
</dbReference>
<dbReference type="Proteomes" id="UP001370490">
    <property type="component" value="Unassembled WGS sequence"/>
</dbReference>
<dbReference type="InterPro" id="IPR012967">
    <property type="entry name" value="COMT_dimerisation"/>
</dbReference>
<protein>
    <submittedName>
        <fullName evidence="7">Plant methyltransferase dimerization</fullName>
    </submittedName>
</protein>
<comment type="caution">
    <text evidence="7">The sequence shown here is derived from an EMBL/GenBank/DDBJ whole genome shotgun (WGS) entry which is preliminary data.</text>
</comment>
<dbReference type="InterPro" id="IPR036388">
    <property type="entry name" value="WH-like_DNA-bd_sf"/>
</dbReference>
<dbReference type="PANTHER" id="PTHR11746">
    <property type="entry name" value="O-METHYLTRANSFERASE"/>
    <property type="match status" value="1"/>
</dbReference>
<dbReference type="InterPro" id="IPR029063">
    <property type="entry name" value="SAM-dependent_MTases_sf"/>
</dbReference>
<dbReference type="InterPro" id="IPR036390">
    <property type="entry name" value="WH_DNA-bd_sf"/>
</dbReference>
<dbReference type="InterPro" id="IPR001077">
    <property type="entry name" value="COMT_C"/>
</dbReference>
<dbReference type="SUPFAM" id="SSF46785">
    <property type="entry name" value="Winged helix' DNA-binding domain"/>
    <property type="match status" value="1"/>
</dbReference>
<dbReference type="EMBL" id="JBAMMX010000006">
    <property type="protein sequence ID" value="KAK6938395.1"/>
    <property type="molecule type" value="Genomic_DNA"/>
</dbReference>
<dbReference type="Gene3D" id="1.10.10.10">
    <property type="entry name" value="Winged helix-like DNA-binding domain superfamily/Winged helix DNA-binding domain"/>
    <property type="match status" value="1"/>
</dbReference>
<evidence type="ECO:0000259" key="5">
    <source>
        <dbReference type="Pfam" id="PF00891"/>
    </source>
</evidence>
<feature type="domain" description="O-methyltransferase C-terminal" evidence="5">
    <location>
        <begin position="117"/>
        <end position="178"/>
    </location>
</feature>